<dbReference type="PRINTS" id="PR01125">
    <property type="entry name" value="FMOXYGENASE5"/>
</dbReference>
<comment type="catalytic activity">
    <reaction evidence="22">
        <text>heptan-2-one + NADPH + O2 + H(+) = pentyl acetate + NADP(+) + H2O</text>
        <dbReference type="Rhea" id="RHEA:54836"/>
        <dbReference type="ChEBI" id="CHEBI:5672"/>
        <dbReference type="ChEBI" id="CHEBI:15377"/>
        <dbReference type="ChEBI" id="CHEBI:15378"/>
        <dbReference type="ChEBI" id="CHEBI:15379"/>
        <dbReference type="ChEBI" id="CHEBI:57783"/>
        <dbReference type="ChEBI" id="CHEBI:58349"/>
        <dbReference type="ChEBI" id="CHEBI:87362"/>
    </reaction>
    <physiologicalReaction direction="left-to-right" evidence="22">
        <dbReference type="Rhea" id="RHEA:54837"/>
    </physiologicalReaction>
</comment>
<dbReference type="FunFam" id="3.50.50.60:FF:000159">
    <property type="entry name" value="Dimethylaniline monooxygenase [N-oxide-forming]"/>
    <property type="match status" value="1"/>
</dbReference>
<dbReference type="InterPro" id="IPR036188">
    <property type="entry name" value="FAD/NAD-bd_sf"/>
</dbReference>
<keyword evidence="17 33" id="KW-0472">Membrane</keyword>
<evidence type="ECO:0000256" key="27">
    <source>
        <dbReference type="ARBA" id="ARBA00048088"/>
    </source>
</evidence>
<evidence type="ECO:0000256" key="29">
    <source>
        <dbReference type="ARBA" id="ARBA00048989"/>
    </source>
</evidence>
<evidence type="ECO:0000256" key="15">
    <source>
        <dbReference type="ARBA" id="ARBA00023033"/>
    </source>
</evidence>
<evidence type="ECO:0000256" key="10">
    <source>
        <dbReference type="ARBA" id="ARBA00022827"/>
    </source>
</evidence>
<comment type="similarity">
    <text evidence="4 33 34">Belongs to the FMO family.</text>
</comment>
<accession>A0ABD2G1I9</accession>
<evidence type="ECO:0000256" key="4">
    <source>
        <dbReference type="ARBA" id="ARBA00009183"/>
    </source>
</evidence>
<name>A0ABD2G1I9_PAGBO</name>
<comment type="catalytic activity">
    <reaction evidence="28">
        <text>octan-3-one + NADPH + O2 + H(+) = ethyl hexanoate + NADP(+) + H2O</text>
        <dbReference type="Rhea" id="RHEA:54856"/>
        <dbReference type="ChEBI" id="CHEBI:15377"/>
        <dbReference type="ChEBI" id="CHEBI:15378"/>
        <dbReference type="ChEBI" id="CHEBI:15379"/>
        <dbReference type="ChEBI" id="CHEBI:57783"/>
        <dbReference type="ChEBI" id="CHEBI:58349"/>
        <dbReference type="ChEBI" id="CHEBI:80946"/>
        <dbReference type="ChEBI" id="CHEBI:86055"/>
    </reaction>
    <physiologicalReaction direction="left-to-right" evidence="28">
        <dbReference type="Rhea" id="RHEA:54857"/>
    </physiologicalReaction>
</comment>
<evidence type="ECO:0000256" key="34">
    <source>
        <dbReference type="RuleBase" id="RU361177"/>
    </source>
</evidence>
<dbReference type="AlphaFoldDB" id="A0ABD2G1I9"/>
<evidence type="ECO:0000256" key="23">
    <source>
        <dbReference type="ARBA" id="ARBA00047855"/>
    </source>
</evidence>
<comment type="catalytic activity">
    <reaction evidence="27">
        <text>trimethylamine + NADPH + O2 = trimethylamine N-oxide + NADP(+) + H2O</text>
        <dbReference type="Rhea" id="RHEA:31979"/>
        <dbReference type="ChEBI" id="CHEBI:15377"/>
        <dbReference type="ChEBI" id="CHEBI:15379"/>
        <dbReference type="ChEBI" id="CHEBI:15724"/>
        <dbReference type="ChEBI" id="CHEBI:57783"/>
        <dbReference type="ChEBI" id="CHEBI:58349"/>
        <dbReference type="ChEBI" id="CHEBI:58389"/>
        <dbReference type="EC" id="1.14.13.148"/>
    </reaction>
    <physiologicalReaction direction="left-to-right" evidence="27">
        <dbReference type="Rhea" id="RHEA:31980"/>
    </physiologicalReaction>
</comment>
<keyword evidence="7 33" id="KW-0285">Flavoprotein</keyword>
<dbReference type="EMBL" id="JBIYXZ010002084">
    <property type="protein sequence ID" value="KAL3047500.1"/>
    <property type="molecule type" value="Genomic_DNA"/>
</dbReference>
<evidence type="ECO:0000256" key="25">
    <source>
        <dbReference type="ARBA" id="ARBA00047977"/>
    </source>
</evidence>
<comment type="catalytic activity">
    <reaction evidence="25">
        <text>hexan-3-one + NADPH + O2 + H(+) = ethyl butanoate + NADP(+) + H2O</text>
        <dbReference type="Rhea" id="RHEA:54844"/>
        <dbReference type="ChEBI" id="CHEBI:15377"/>
        <dbReference type="ChEBI" id="CHEBI:15378"/>
        <dbReference type="ChEBI" id="CHEBI:15379"/>
        <dbReference type="ChEBI" id="CHEBI:57783"/>
        <dbReference type="ChEBI" id="CHEBI:58349"/>
        <dbReference type="ChEBI" id="CHEBI:88764"/>
        <dbReference type="ChEBI" id="CHEBI:89891"/>
    </reaction>
    <physiologicalReaction direction="left-to-right" evidence="25">
        <dbReference type="Rhea" id="RHEA:54845"/>
    </physiologicalReaction>
</comment>
<dbReference type="GO" id="GO:0006629">
    <property type="term" value="P:lipid metabolic process"/>
    <property type="evidence" value="ECO:0007669"/>
    <property type="project" value="UniProtKB-KW"/>
</dbReference>
<evidence type="ECO:0000256" key="20">
    <source>
        <dbReference type="ARBA" id="ARBA00047338"/>
    </source>
</evidence>
<evidence type="ECO:0000256" key="16">
    <source>
        <dbReference type="ARBA" id="ARBA00023098"/>
    </source>
</evidence>
<keyword evidence="16" id="KW-0443">Lipid metabolism</keyword>
<dbReference type="InterPro" id="IPR000960">
    <property type="entry name" value="Flavin_mOase"/>
</dbReference>
<comment type="function">
    <text evidence="18">Acts as a Baeyer-Villiger monooxygenase on a broad range of substrates. Catalyzes the insertion of an oxygen atom into a carbon-carbon bond adjacent to a carbonyl, which converts ketones to esters. Active on diverse carbonyl compounds, whereas soft nucleophiles are mostly non- or poorly reactive. In contrast with other forms of FMO it is non- or poorly active on 'classical' substrates such as drugs, pesticides, and dietary components containing soft nucleophilic heteroatoms. Able to oxidize drug molecules bearing a carbonyl group on an aliphatic chain, such as nabumetone and pentoxifylline. Also, in the absence of substrates, shows slow but yet significant NADPH oxidase activity. Acts as a positive modulator of cholesterol biosynthesis as well as glucose homeostasis, promoting metabolic aging via pleiotropic effects.</text>
</comment>
<evidence type="ECO:0000256" key="21">
    <source>
        <dbReference type="ARBA" id="ARBA00047426"/>
    </source>
</evidence>
<evidence type="ECO:0000256" key="1">
    <source>
        <dbReference type="ARBA" id="ARBA00001974"/>
    </source>
</evidence>
<reference evidence="35 36" key="1">
    <citation type="journal article" date="2022" name="G3 (Bethesda)">
        <title>Evaluating Illumina-, Nanopore-, and PacBio-based genome assembly strategies with the bald notothen, Trematomus borchgrevinki.</title>
        <authorList>
            <person name="Rayamajhi N."/>
            <person name="Cheng C.C."/>
            <person name="Catchen J.M."/>
        </authorList>
    </citation>
    <scope>NUCLEOTIDE SEQUENCE [LARGE SCALE GENOMIC DNA]</scope>
    <source>
        <strain evidence="35">AGRC-2024</strain>
    </source>
</reference>
<comment type="subcellular location">
    <subcellularLocation>
        <location evidence="2">Endoplasmic reticulum membrane</location>
        <topology evidence="2">Single-pass membrane protein</topology>
    </subcellularLocation>
    <subcellularLocation>
        <location evidence="3">Microsome membrane</location>
    </subcellularLocation>
</comment>
<dbReference type="PRINTS" id="PR00370">
    <property type="entry name" value="FMOXYGENASE"/>
</dbReference>
<evidence type="ECO:0000256" key="30">
    <source>
        <dbReference type="ARBA" id="ARBA00048990"/>
    </source>
</evidence>
<evidence type="ECO:0000256" key="19">
    <source>
        <dbReference type="ARBA" id="ARBA00045957"/>
    </source>
</evidence>
<evidence type="ECO:0000256" key="11">
    <source>
        <dbReference type="ARBA" id="ARBA00022848"/>
    </source>
</evidence>
<evidence type="ECO:0000256" key="7">
    <source>
        <dbReference type="ARBA" id="ARBA00022630"/>
    </source>
</evidence>
<comment type="catalytic activity">
    <reaction evidence="20">
        <text>hypotaurine + NADH + O2 + H(+) = taurine + NAD(+) + H2O</text>
        <dbReference type="Rhea" id="RHEA:74111"/>
        <dbReference type="ChEBI" id="CHEBI:15377"/>
        <dbReference type="ChEBI" id="CHEBI:15378"/>
        <dbReference type="ChEBI" id="CHEBI:15379"/>
        <dbReference type="ChEBI" id="CHEBI:57540"/>
        <dbReference type="ChEBI" id="CHEBI:57853"/>
        <dbReference type="ChEBI" id="CHEBI:57945"/>
        <dbReference type="ChEBI" id="CHEBI:507393"/>
        <dbReference type="EC" id="1.14.13.8"/>
    </reaction>
    <physiologicalReaction direction="left-to-right" evidence="20">
        <dbReference type="Rhea" id="RHEA:74112"/>
    </physiologicalReaction>
</comment>
<dbReference type="GO" id="GO:0034899">
    <property type="term" value="F:trimethylamine monooxygenase activity"/>
    <property type="evidence" value="ECO:0007669"/>
    <property type="project" value="UniProtKB-EC"/>
</dbReference>
<dbReference type="GO" id="GO:0004499">
    <property type="term" value="F:N,N-dimethylaniline monooxygenase activity"/>
    <property type="evidence" value="ECO:0007669"/>
    <property type="project" value="UniProtKB-UniRule"/>
</dbReference>
<evidence type="ECO:0000256" key="5">
    <source>
        <dbReference type="ARBA" id="ARBA00022481"/>
    </source>
</evidence>
<dbReference type="GO" id="GO:0005789">
    <property type="term" value="C:endoplasmic reticulum membrane"/>
    <property type="evidence" value="ECO:0007669"/>
    <property type="project" value="UniProtKB-SubCell"/>
</dbReference>
<dbReference type="InterPro" id="IPR050346">
    <property type="entry name" value="FMO-like"/>
</dbReference>
<evidence type="ECO:0000256" key="6">
    <source>
        <dbReference type="ARBA" id="ARBA00022553"/>
    </source>
</evidence>
<dbReference type="Proteomes" id="UP001619887">
    <property type="component" value="Unassembled WGS sequence"/>
</dbReference>
<keyword evidence="13" id="KW-1133">Transmembrane helix</keyword>
<keyword evidence="12 33" id="KW-0521">NADP</keyword>
<keyword evidence="6" id="KW-0597">Phosphoprotein</keyword>
<evidence type="ECO:0000256" key="3">
    <source>
        <dbReference type="ARBA" id="ARBA00004524"/>
    </source>
</evidence>
<evidence type="ECO:0000313" key="36">
    <source>
        <dbReference type="Proteomes" id="UP001619887"/>
    </source>
</evidence>
<comment type="cofactor">
    <cofactor evidence="1 33 34">
        <name>FAD</name>
        <dbReference type="ChEBI" id="CHEBI:57692"/>
    </cofactor>
</comment>
<comment type="catalytic activity">
    <reaction evidence="26">
        <text>hypotaurine + NADPH + O2 + H(+) = taurine + NADP(+) + H2O</text>
        <dbReference type="Rhea" id="RHEA:69819"/>
        <dbReference type="ChEBI" id="CHEBI:15377"/>
        <dbReference type="ChEBI" id="CHEBI:15378"/>
        <dbReference type="ChEBI" id="CHEBI:15379"/>
        <dbReference type="ChEBI" id="CHEBI:57783"/>
        <dbReference type="ChEBI" id="CHEBI:57853"/>
        <dbReference type="ChEBI" id="CHEBI:58349"/>
        <dbReference type="ChEBI" id="CHEBI:507393"/>
        <dbReference type="EC" id="1.14.13.8"/>
    </reaction>
    <physiologicalReaction direction="left-to-right" evidence="26">
        <dbReference type="Rhea" id="RHEA:69820"/>
    </physiologicalReaction>
</comment>
<comment type="catalytic activity">
    <reaction evidence="29">
        <text>(2E)-geranial + NADPH + O2 + H(+) = (1E)-2,6-dimethylhepta-1,5-dien-1-yl formate + NADP(+) + H2O</text>
        <dbReference type="Rhea" id="RHEA:54860"/>
        <dbReference type="ChEBI" id="CHEBI:15377"/>
        <dbReference type="ChEBI" id="CHEBI:15378"/>
        <dbReference type="ChEBI" id="CHEBI:15379"/>
        <dbReference type="ChEBI" id="CHEBI:16980"/>
        <dbReference type="ChEBI" id="CHEBI:57783"/>
        <dbReference type="ChEBI" id="CHEBI:58349"/>
        <dbReference type="ChEBI" id="CHEBI:138375"/>
    </reaction>
    <physiologicalReaction direction="left-to-right" evidence="29">
        <dbReference type="Rhea" id="RHEA:54861"/>
    </physiologicalReaction>
</comment>
<comment type="function">
    <text evidence="19">Broad spectrum monooxygenase that catalyzes the oxygenation of a wide variety of nitrogen- and sulfur-containing compounds including xenobiotics. Catalyzes the S-oxygenation of hypotaurine to produce taurine, an organic osmolyte involved in cell volume regulation as well as a variety of cytoprotective and developmental processes. In vitro, catalyzes the N-oxygenation of trimethylamine (TMA) to produce trimethylamine N-oxide (TMAO) and could therefore participate to the detoxification of this compound that is generated by the action of gut microbiota from dietary precursors such as choline, choline containing compounds, betaine or L-carnitine.</text>
</comment>
<evidence type="ECO:0000256" key="32">
    <source>
        <dbReference type="ARBA" id="ARBA00049475"/>
    </source>
</evidence>
<comment type="catalytic activity">
    <reaction evidence="21">
        <text>hexan-3-one + NADPH + O2 + H(+) = propyl propanoate + NADP(+) + H2O</text>
        <dbReference type="Rhea" id="RHEA:54848"/>
        <dbReference type="ChEBI" id="CHEBI:15377"/>
        <dbReference type="ChEBI" id="CHEBI:15378"/>
        <dbReference type="ChEBI" id="CHEBI:15379"/>
        <dbReference type="ChEBI" id="CHEBI:57783"/>
        <dbReference type="ChEBI" id="CHEBI:58349"/>
        <dbReference type="ChEBI" id="CHEBI:89828"/>
        <dbReference type="ChEBI" id="CHEBI:89891"/>
    </reaction>
    <physiologicalReaction direction="left-to-right" evidence="21">
        <dbReference type="Rhea" id="RHEA:54849"/>
    </physiologicalReaction>
</comment>
<sequence length="556" mass="63209">MTRRVAVIGGGSSGLACIKSCLDEGLEPVCYENSDDIGGLWRFKENPEPDRASIYHSVTTNTSKEMMCFSDFPIPANFPNYMHNSLIMDYFRMYADHFQLTKHIRFNTKVLQVRQRSDFAHSGQWDVETENKDGKTEKHIFDAVMICIGHHCHPNLPLHDFPGIDTFEGTYFHSRDYKTPEEWRNKKAVVIGIGNSGGDIAVELSRVTKQLYLSTRRGAWIMNRVGDNGFPLDLHFNRVLDFLRLILPFGVYCGLGERQLNQRFDHALYNLKPKHRLFSQHPTVNDELPNRILSGTVQVKPNICRLQGSSVEFDDGSVVEDVDLVVFATGYRFSFPFLASHVTSVSGNKASLYKYVFPPEMERPTLAIIGLVQPLGAIMTISEMQARWATRVFKGCTKLPSVPSMLKDVQCKQETMAKRYVPSQRHTIQVDYLNYMDEIAGLLGVRPNIPRLLLTDPRLGLKVLFGPGTPYQYRLKGPGKWAGARQAIFTQWERVAQPMQTRPCDDPKTKRSFMWPLILSAAVVGWAAYVNRNNFPAYLQDPTALLDKMKVYLPAQ</sequence>
<evidence type="ECO:0000256" key="13">
    <source>
        <dbReference type="ARBA" id="ARBA00022989"/>
    </source>
</evidence>
<reference evidence="35 36" key="2">
    <citation type="journal article" date="2024" name="G3 (Bethesda)">
        <title>The genome of the cryopelagic Antarctic bald notothen, Trematomus borchgrevinki.</title>
        <authorList>
            <person name="Rayamajhi N."/>
            <person name="Rivera-Colon A.G."/>
            <person name="Minhas B.F."/>
            <person name="Cheng C.C."/>
            <person name="Catchen J.M."/>
        </authorList>
    </citation>
    <scope>NUCLEOTIDE SEQUENCE [LARGE SCALE GENOMIC DNA]</scope>
    <source>
        <strain evidence="35">AGRC-2024</strain>
    </source>
</reference>
<keyword evidence="14 33" id="KW-0560">Oxidoreductase</keyword>
<evidence type="ECO:0000256" key="28">
    <source>
        <dbReference type="ARBA" id="ARBA00048459"/>
    </source>
</evidence>
<evidence type="ECO:0000256" key="33">
    <source>
        <dbReference type="PIRNR" id="PIRNR000332"/>
    </source>
</evidence>
<keyword evidence="36" id="KW-1185">Reference proteome</keyword>
<organism evidence="35 36">
    <name type="scientific">Pagothenia borchgrevinki</name>
    <name type="common">Bald rockcod</name>
    <name type="synonym">Trematomus borchgrevinki</name>
    <dbReference type="NCBI Taxonomy" id="8213"/>
    <lineage>
        <taxon>Eukaryota</taxon>
        <taxon>Metazoa</taxon>
        <taxon>Chordata</taxon>
        <taxon>Craniata</taxon>
        <taxon>Vertebrata</taxon>
        <taxon>Euteleostomi</taxon>
        <taxon>Actinopterygii</taxon>
        <taxon>Neopterygii</taxon>
        <taxon>Teleostei</taxon>
        <taxon>Neoteleostei</taxon>
        <taxon>Acanthomorphata</taxon>
        <taxon>Eupercaria</taxon>
        <taxon>Perciformes</taxon>
        <taxon>Notothenioidei</taxon>
        <taxon>Nototheniidae</taxon>
        <taxon>Pagothenia</taxon>
    </lineage>
</organism>
<evidence type="ECO:0000256" key="14">
    <source>
        <dbReference type="ARBA" id="ARBA00023002"/>
    </source>
</evidence>
<evidence type="ECO:0000256" key="2">
    <source>
        <dbReference type="ARBA" id="ARBA00004389"/>
    </source>
</evidence>
<keyword evidence="15 33" id="KW-0503">Monooxygenase</keyword>
<proteinExistence type="inferred from homology"/>
<comment type="catalytic activity">
    <reaction evidence="32">
        <text>octan-3-one + NADPH + O2 + H(+) = pentyl propanoate + NADP(+) + H2O</text>
        <dbReference type="Rhea" id="RHEA:54840"/>
        <dbReference type="ChEBI" id="CHEBI:15377"/>
        <dbReference type="ChEBI" id="CHEBI:15378"/>
        <dbReference type="ChEBI" id="CHEBI:15379"/>
        <dbReference type="ChEBI" id="CHEBI:57783"/>
        <dbReference type="ChEBI" id="CHEBI:58349"/>
        <dbReference type="ChEBI" id="CHEBI:80946"/>
        <dbReference type="ChEBI" id="CHEBI:87373"/>
    </reaction>
    <physiologicalReaction direction="left-to-right" evidence="32">
        <dbReference type="Rhea" id="RHEA:54841"/>
    </physiologicalReaction>
</comment>
<keyword evidence="8" id="KW-0812">Transmembrane</keyword>
<comment type="catalytic activity">
    <reaction evidence="24">
        <text>NADPH + O2 + H(+) = H2O2 + NADP(+)</text>
        <dbReference type="Rhea" id="RHEA:11260"/>
        <dbReference type="ChEBI" id="CHEBI:15378"/>
        <dbReference type="ChEBI" id="CHEBI:15379"/>
        <dbReference type="ChEBI" id="CHEBI:16240"/>
        <dbReference type="ChEBI" id="CHEBI:57783"/>
        <dbReference type="ChEBI" id="CHEBI:58349"/>
        <dbReference type="EC" id="1.6.3.1"/>
    </reaction>
    <physiologicalReaction direction="left-to-right" evidence="24">
        <dbReference type="Rhea" id="RHEA:11261"/>
    </physiologicalReaction>
</comment>
<dbReference type="InterPro" id="IPR002257">
    <property type="entry name" value="Flavin_mOase_5"/>
</dbReference>
<evidence type="ECO:0000256" key="17">
    <source>
        <dbReference type="ARBA" id="ARBA00023136"/>
    </source>
</evidence>
<evidence type="ECO:0000313" key="35">
    <source>
        <dbReference type="EMBL" id="KAL3047500.1"/>
    </source>
</evidence>
<dbReference type="SUPFAM" id="SSF51905">
    <property type="entry name" value="FAD/NAD(P)-binding domain"/>
    <property type="match status" value="2"/>
</dbReference>
<keyword evidence="10 33" id="KW-0274">FAD</keyword>
<dbReference type="EC" id="1.-.-.-" evidence="34"/>
<evidence type="ECO:0000256" key="9">
    <source>
        <dbReference type="ARBA" id="ARBA00022824"/>
    </source>
</evidence>
<evidence type="ECO:0000256" key="22">
    <source>
        <dbReference type="ARBA" id="ARBA00047574"/>
    </source>
</evidence>
<dbReference type="Pfam" id="PF00743">
    <property type="entry name" value="FMO-like"/>
    <property type="match status" value="1"/>
</dbReference>
<comment type="catalytic activity">
    <reaction evidence="31">
        <text>N,N-dimethylaniline + NADPH + O2 + H(+) = N,N-dimethylaniline N-oxide + NADP(+) + H2O</text>
        <dbReference type="Rhea" id="RHEA:24468"/>
        <dbReference type="ChEBI" id="CHEBI:15377"/>
        <dbReference type="ChEBI" id="CHEBI:15378"/>
        <dbReference type="ChEBI" id="CHEBI:15379"/>
        <dbReference type="ChEBI" id="CHEBI:16269"/>
        <dbReference type="ChEBI" id="CHEBI:17735"/>
        <dbReference type="ChEBI" id="CHEBI:57783"/>
        <dbReference type="ChEBI" id="CHEBI:58349"/>
        <dbReference type="EC" id="1.14.13.8"/>
    </reaction>
    <physiologicalReaction direction="left-to-right" evidence="31">
        <dbReference type="Rhea" id="RHEA:24469"/>
    </physiologicalReaction>
</comment>
<evidence type="ECO:0000256" key="24">
    <source>
        <dbReference type="ARBA" id="ARBA00047864"/>
    </source>
</evidence>
<evidence type="ECO:0000256" key="26">
    <source>
        <dbReference type="ARBA" id="ARBA00048041"/>
    </source>
</evidence>
<keyword evidence="11" id="KW-0492">Microsome</keyword>
<dbReference type="PIRSF" id="PIRSF000332">
    <property type="entry name" value="FMO"/>
    <property type="match status" value="1"/>
</dbReference>
<dbReference type="Gene3D" id="3.50.50.60">
    <property type="entry name" value="FAD/NAD(P)-binding domain"/>
    <property type="match status" value="2"/>
</dbReference>
<evidence type="ECO:0000256" key="18">
    <source>
        <dbReference type="ARBA" id="ARBA00045722"/>
    </source>
</evidence>
<comment type="caution">
    <text evidence="35">The sequence shown here is derived from an EMBL/GenBank/DDBJ whole genome shotgun (WGS) entry which is preliminary data.</text>
</comment>
<evidence type="ECO:0000256" key="12">
    <source>
        <dbReference type="ARBA" id="ARBA00022857"/>
    </source>
</evidence>
<comment type="catalytic activity">
    <reaction evidence="23">
        <text>sulcatone + NADPH + O2 + H(+) = 4-methylpent-3-en-1-yl acetate + NADP(+) + H2O</text>
        <dbReference type="Rhea" id="RHEA:54864"/>
        <dbReference type="ChEBI" id="CHEBI:15377"/>
        <dbReference type="ChEBI" id="CHEBI:15378"/>
        <dbReference type="ChEBI" id="CHEBI:15379"/>
        <dbReference type="ChEBI" id="CHEBI:16310"/>
        <dbReference type="ChEBI" id="CHEBI:57783"/>
        <dbReference type="ChEBI" id="CHEBI:58349"/>
        <dbReference type="ChEBI" id="CHEBI:138373"/>
    </reaction>
    <physiologicalReaction direction="left-to-right" evidence="23">
        <dbReference type="Rhea" id="RHEA:54865"/>
    </physiologicalReaction>
</comment>
<evidence type="ECO:0000256" key="31">
    <source>
        <dbReference type="ARBA" id="ARBA00049443"/>
    </source>
</evidence>
<dbReference type="PANTHER" id="PTHR23023">
    <property type="entry name" value="DIMETHYLANILINE MONOOXYGENASE"/>
    <property type="match status" value="1"/>
</dbReference>
<keyword evidence="5" id="KW-0488">Methylation</keyword>
<dbReference type="InterPro" id="IPR020946">
    <property type="entry name" value="Flavin_mOase-like"/>
</dbReference>
<evidence type="ECO:0000256" key="8">
    <source>
        <dbReference type="ARBA" id="ARBA00022692"/>
    </source>
</evidence>
<keyword evidence="9 33" id="KW-0256">Endoplasmic reticulum</keyword>
<comment type="catalytic activity">
    <reaction evidence="30">
        <text>heptan-4-one + NADPH + O2 + H(+) = propyl butanoate + NADP(+) + H2O</text>
        <dbReference type="Rhea" id="RHEA:54852"/>
        <dbReference type="ChEBI" id="CHEBI:15377"/>
        <dbReference type="ChEBI" id="CHEBI:15378"/>
        <dbReference type="ChEBI" id="CHEBI:15379"/>
        <dbReference type="ChEBI" id="CHEBI:57783"/>
        <dbReference type="ChEBI" id="CHEBI:58349"/>
        <dbReference type="ChEBI" id="CHEBI:89484"/>
        <dbReference type="ChEBI" id="CHEBI:89719"/>
    </reaction>
    <physiologicalReaction direction="left-to-right" evidence="30">
        <dbReference type="Rhea" id="RHEA:54853"/>
    </physiologicalReaction>
</comment>
<dbReference type="GO" id="GO:0016174">
    <property type="term" value="F:NAD(P)H oxidase H2O2-forming activity"/>
    <property type="evidence" value="ECO:0007669"/>
    <property type="project" value="UniProtKB-EC"/>
</dbReference>
<protein>
    <recommendedName>
        <fullName evidence="34">Flavin-containing monooxygenase</fullName>
        <ecNumber evidence="34">1.-.-.-</ecNumber>
    </recommendedName>
</protein>
<dbReference type="PROSITE" id="PS51257">
    <property type="entry name" value="PROKAR_LIPOPROTEIN"/>
    <property type="match status" value="1"/>
</dbReference>
<gene>
    <name evidence="35" type="ORF">OYC64_021659</name>
</gene>